<accession>A0AAU7AUQ6</accession>
<dbReference type="GO" id="GO:0019843">
    <property type="term" value="F:rRNA binding"/>
    <property type="evidence" value="ECO:0007669"/>
    <property type="project" value="UniProtKB-UniRule"/>
</dbReference>
<dbReference type="HAMAP" id="MF_01849">
    <property type="entry name" value="RNA_methyltr_RlmN"/>
    <property type="match status" value="1"/>
</dbReference>
<evidence type="ECO:0000256" key="2">
    <source>
        <dbReference type="ARBA" id="ARBA00022485"/>
    </source>
</evidence>
<gene>
    <name evidence="12 14" type="primary">rlmN</name>
    <name evidence="14" type="ORF">DSM112329_02189</name>
</gene>
<dbReference type="AlphaFoldDB" id="A0AAU7AUQ6"/>
<dbReference type="FunFam" id="3.20.20.70:FF:000014">
    <property type="entry name" value="Probable dual-specificity RNA methyltransferase RlmN"/>
    <property type="match status" value="1"/>
</dbReference>
<evidence type="ECO:0000256" key="12">
    <source>
        <dbReference type="HAMAP-Rule" id="MF_01849"/>
    </source>
</evidence>
<evidence type="ECO:0000256" key="10">
    <source>
        <dbReference type="ARBA" id="ARBA00023004"/>
    </source>
</evidence>
<feature type="binding site" evidence="12">
    <location>
        <position position="110"/>
    </location>
    <ligand>
        <name>[4Fe-4S] cluster</name>
        <dbReference type="ChEBI" id="CHEBI:49883"/>
        <note>4Fe-4S-S-AdoMet</note>
    </ligand>
</feature>
<protein>
    <recommendedName>
        <fullName evidence="12">Probable dual-specificity RNA methyltransferase RlmN</fullName>
        <ecNumber evidence="12">2.1.1.192</ecNumber>
    </recommendedName>
    <alternativeName>
        <fullName evidence="12">23S rRNA (adenine(2503)-C(2))-methyltransferase</fullName>
    </alternativeName>
    <alternativeName>
        <fullName evidence="12">23S rRNA m2A2503 methyltransferase</fullName>
    </alternativeName>
    <alternativeName>
        <fullName evidence="12">Ribosomal RNA large subunit methyltransferase N</fullName>
    </alternativeName>
    <alternativeName>
        <fullName evidence="12">tRNA (adenine(37)-C(2))-methyltransferase</fullName>
    </alternativeName>
    <alternativeName>
        <fullName evidence="12">tRNA m2A37 methyltransferase</fullName>
    </alternativeName>
</protein>
<comment type="subcellular location">
    <subcellularLocation>
        <location evidence="1 12">Cytoplasm</location>
    </subcellularLocation>
</comment>
<reference evidence="14" key="1">
    <citation type="submission" date="2022-12" db="EMBL/GenBank/DDBJ databases">
        <title>Paraconexibacter alkalitolerans sp. nov. and Baekduia alba sp. nov., isolated from soil and emended description of the genera Paraconexibacter (Chun et al., 2020) and Baekduia (An et al., 2020).</title>
        <authorList>
            <person name="Vieira S."/>
            <person name="Huber K.J."/>
            <person name="Geppert A."/>
            <person name="Wolf J."/>
            <person name="Neumann-Schaal M."/>
            <person name="Muesken M."/>
            <person name="Overmann J."/>
        </authorList>
    </citation>
    <scope>NUCLEOTIDE SEQUENCE</scope>
    <source>
        <strain evidence="14">AEG42_29</strain>
    </source>
</reference>
<evidence type="ECO:0000256" key="11">
    <source>
        <dbReference type="ARBA" id="ARBA00023014"/>
    </source>
</evidence>
<dbReference type="CDD" id="cd01335">
    <property type="entry name" value="Radical_SAM"/>
    <property type="match status" value="1"/>
</dbReference>
<dbReference type="GO" id="GO:0000049">
    <property type="term" value="F:tRNA binding"/>
    <property type="evidence" value="ECO:0007669"/>
    <property type="project" value="UniProtKB-UniRule"/>
</dbReference>
<evidence type="ECO:0000256" key="1">
    <source>
        <dbReference type="ARBA" id="ARBA00004496"/>
    </source>
</evidence>
<dbReference type="GO" id="GO:0051539">
    <property type="term" value="F:4 iron, 4 sulfur cluster binding"/>
    <property type="evidence" value="ECO:0007669"/>
    <property type="project" value="UniProtKB-UniRule"/>
</dbReference>
<dbReference type="GO" id="GO:0070475">
    <property type="term" value="P:rRNA base methylation"/>
    <property type="evidence" value="ECO:0007669"/>
    <property type="project" value="UniProtKB-UniRule"/>
</dbReference>
<evidence type="ECO:0000313" key="14">
    <source>
        <dbReference type="EMBL" id="XAY05340.1"/>
    </source>
</evidence>
<keyword evidence="11 12" id="KW-0411">Iron-sulfur</keyword>
<comment type="similarity">
    <text evidence="12">Belongs to the radical SAM superfamily. RlmN family.</text>
</comment>
<feature type="domain" description="Radical SAM core" evidence="13">
    <location>
        <begin position="92"/>
        <end position="310"/>
    </location>
</feature>
<evidence type="ECO:0000256" key="5">
    <source>
        <dbReference type="ARBA" id="ARBA00022603"/>
    </source>
</evidence>
<dbReference type="InterPro" id="IPR004383">
    <property type="entry name" value="rRNA_lsu_MTrfase_RlmN/Cfr"/>
</dbReference>
<dbReference type="InterPro" id="IPR007197">
    <property type="entry name" value="rSAM"/>
</dbReference>
<keyword evidence="9 12" id="KW-0479">Metal-binding</keyword>
<comment type="miscellaneous">
    <text evidence="12">Reaction proceeds by a ping-pong mechanism involving intermediate methylation of a conserved cysteine residue.</text>
</comment>
<keyword evidence="8 12" id="KW-0819">tRNA processing</keyword>
<feature type="active site" description="Proton acceptor" evidence="12">
    <location>
        <position position="85"/>
    </location>
</feature>
<evidence type="ECO:0000256" key="3">
    <source>
        <dbReference type="ARBA" id="ARBA00022490"/>
    </source>
</evidence>
<keyword evidence="12" id="KW-1015">Disulfide bond</keyword>
<comment type="catalytic activity">
    <reaction evidence="12">
        <text>adenosine(37) in tRNA + 2 reduced [2Fe-2S]-[ferredoxin] + 2 S-adenosyl-L-methionine = 2-methyladenosine(37) in tRNA + 5'-deoxyadenosine + L-methionine + 2 oxidized [2Fe-2S]-[ferredoxin] + S-adenosyl-L-homocysteine</text>
        <dbReference type="Rhea" id="RHEA:43332"/>
        <dbReference type="Rhea" id="RHEA-COMP:10000"/>
        <dbReference type="Rhea" id="RHEA-COMP:10001"/>
        <dbReference type="Rhea" id="RHEA-COMP:10162"/>
        <dbReference type="Rhea" id="RHEA-COMP:10485"/>
        <dbReference type="ChEBI" id="CHEBI:17319"/>
        <dbReference type="ChEBI" id="CHEBI:33737"/>
        <dbReference type="ChEBI" id="CHEBI:33738"/>
        <dbReference type="ChEBI" id="CHEBI:57844"/>
        <dbReference type="ChEBI" id="CHEBI:57856"/>
        <dbReference type="ChEBI" id="CHEBI:59789"/>
        <dbReference type="ChEBI" id="CHEBI:74411"/>
        <dbReference type="ChEBI" id="CHEBI:74497"/>
        <dbReference type="EC" id="2.1.1.192"/>
    </reaction>
</comment>
<evidence type="ECO:0000256" key="9">
    <source>
        <dbReference type="ARBA" id="ARBA00022723"/>
    </source>
</evidence>
<dbReference type="GO" id="GO:0002935">
    <property type="term" value="F:tRNA (adenine(37)-C2)-methyltransferase activity"/>
    <property type="evidence" value="ECO:0007669"/>
    <property type="project" value="UniProtKB-UniRule"/>
</dbReference>
<dbReference type="SFLD" id="SFLDG01062">
    <property type="entry name" value="methyltransferase_(Class_A)"/>
    <property type="match status" value="1"/>
</dbReference>
<dbReference type="Pfam" id="PF04055">
    <property type="entry name" value="Radical_SAM"/>
    <property type="match status" value="1"/>
</dbReference>
<dbReference type="PIRSF" id="PIRSF006004">
    <property type="entry name" value="CHP00048"/>
    <property type="match status" value="1"/>
</dbReference>
<dbReference type="GO" id="GO:0046872">
    <property type="term" value="F:metal ion binding"/>
    <property type="evidence" value="ECO:0007669"/>
    <property type="project" value="UniProtKB-KW"/>
</dbReference>
<keyword evidence="3 12" id="KW-0963">Cytoplasm</keyword>
<evidence type="ECO:0000256" key="6">
    <source>
        <dbReference type="ARBA" id="ARBA00022679"/>
    </source>
</evidence>
<dbReference type="GO" id="GO:0005737">
    <property type="term" value="C:cytoplasm"/>
    <property type="evidence" value="ECO:0007669"/>
    <property type="project" value="UniProtKB-SubCell"/>
</dbReference>
<comment type="function">
    <text evidence="12">Specifically methylates position 2 of adenine 2503 in 23S rRNA and position 2 of adenine 37 in tRNAs.</text>
</comment>
<dbReference type="GO" id="GO:0030488">
    <property type="term" value="P:tRNA methylation"/>
    <property type="evidence" value="ECO:0007669"/>
    <property type="project" value="UniProtKB-UniRule"/>
</dbReference>
<name>A0AAU7AUQ6_9ACTN</name>
<dbReference type="SFLD" id="SFLDS00029">
    <property type="entry name" value="Radical_SAM"/>
    <property type="match status" value="1"/>
</dbReference>
<organism evidence="14">
    <name type="scientific">Paraconexibacter sp. AEG42_29</name>
    <dbReference type="NCBI Taxonomy" id="2997339"/>
    <lineage>
        <taxon>Bacteria</taxon>
        <taxon>Bacillati</taxon>
        <taxon>Actinomycetota</taxon>
        <taxon>Thermoleophilia</taxon>
        <taxon>Solirubrobacterales</taxon>
        <taxon>Paraconexibacteraceae</taxon>
        <taxon>Paraconexibacter</taxon>
    </lineage>
</organism>
<dbReference type="NCBIfam" id="TIGR00048">
    <property type="entry name" value="rRNA_mod_RlmN"/>
    <property type="match status" value="1"/>
</dbReference>
<comment type="cofactor">
    <cofactor evidence="12">
        <name>[4Fe-4S] cluster</name>
        <dbReference type="ChEBI" id="CHEBI:49883"/>
    </cofactor>
    <text evidence="12">Binds 1 [4Fe-4S] cluster. The cluster is coordinated with 3 cysteines and an exchangeable S-adenosyl-L-methionine.</text>
</comment>
<dbReference type="PANTHER" id="PTHR30544">
    <property type="entry name" value="23S RRNA METHYLTRANSFERASE"/>
    <property type="match status" value="1"/>
</dbReference>
<comment type="caution">
    <text evidence="12">Lacks conserved residue(s) required for the propagation of feature annotation.</text>
</comment>
<sequence length="331" mass="36515">MAVDLALLDTTLADLGQPKFRARQVWSWAARGAAGYDEMTDLPAALRGELAERVPFSTLTVERETRSKDGTLKVLLSTHDNRKIETVLMRYKDGRGSVCLSSQVGCALTCTFCATGRMKFARNLTAGEILDQALYFRRQTDITNVIFMGMGEPMMNLDHVLAASRLLPDLGVTHRRTAISTVGWIPGIDRLTQTDMPIRLALSLHAADEDLRSAIMPVNDRYPLADVLAACERFYSVKKRQVFVEYVMLDGINDQPHHAEELAAVLDPVIYKVNLIPYNPTDSIYDGSARDTIAAFRDVLEARGVRATIRLTRGQDIDAACGQLAVKAAAA</sequence>
<dbReference type="InterPro" id="IPR058240">
    <property type="entry name" value="rSAM_sf"/>
</dbReference>
<keyword evidence="10 12" id="KW-0408">Iron</keyword>
<dbReference type="EMBL" id="CP114014">
    <property type="protein sequence ID" value="XAY05340.1"/>
    <property type="molecule type" value="Genomic_DNA"/>
</dbReference>
<feature type="binding site" evidence="12">
    <location>
        <begin position="203"/>
        <end position="205"/>
    </location>
    <ligand>
        <name>S-adenosyl-L-methionine</name>
        <dbReference type="ChEBI" id="CHEBI:59789"/>
    </ligand>
</feature>
<dbReference type="PANTHER" id="PTHR30544:SF5">
    <property type="entry name" value="RADICAL SAM CORE DOMAIN-CONTAINING PROTEIN"/>
    <property type="match status" value="1"/>
</dbReference>
<keyword evidence="6 12" id="KW-0808">Transferase</keyword>
<feature type="binding site" evidence="12">
    <location>
        <position position="106"/>
    </location>
    <ligand>
        <name>[4Fe-4S] cluster</name>
        <dbReference type="ChEBI" id="CHEBI:49883"/>
        <note>4Fe-4S-S-AdoMet</note>
    </ligand>
</feature>
<evidence type="ECO:0000259" key="13">
    <source>
        <dbReference type="PROSITE" id="PS51918"/>
    </source>
</evidence>
<feature type="binding site" evidence="12">
    <location>
        <position position="113"/>
    </location>
    <ligand>
        <name>[4Fe-4S] cluster</name>
        <dbReference type="ChEBI" id="CHEBI:49883"/>
        <note>4Fe-4S-S-AdoMet</note>
    </ligand>
</feature>
<dbReference type="InterPro" id="IPR027492">
    <property type="entry name" value="RNA_MTrfase_RlmN"/>
</dbReference>
<feature type="active site" description="S-methylcysteine intermediate" evidence="12">
    <location>
        <position position="321"/>
    </location>
</feature>
<dbReference type="Gene3D" id="3.20.20.70">
    <property type="entry name" value="Aldolase class I"/>
    <property type="match status" value="1"/>
</dbReference>
<dbReference type="SUPFAM" id="SSF102114">
    <property type="entry name" value="Radical SAM enzymes"/>
    <property type="match status" value="1"/>
</dbReference>
<keyword evidence="2 12" id="KW-0004">4Fe-4S</keyword>
<feature type="binding site" evidence="12">
    <location>
        <position position="180"/>
    </location>
    <ligand>
        <name>S-adenosyl-L-methionine</name>
        <dbReference type="ChEBI" id="CHEBI:59789"/>
    </ligand>
</feature>
<keyword evidence="5 12" id="KW-0489">Methyltransferase</keyword>
<keyword evidence="7 12" id="KW-0949">S-adenosyl-L-methionine</keyword>
<evidence type="ECO:0000256" key="4">
    <source>
        <dbReference type="ARBA" id="ARBA00022552"/>
    </source>
</evidence>
<keyword evidence="4 12" id="KW-0698">rRNA processing</keyword>
<comment type="catalytic activity">
    <reaction evidence="12">
        <text>adenosine(2503) in 23S rRNA + 2 reduced [2Fe-2S]-[ferredoxin] + 2 S-adenosyl-L-methionine = 2-methyladenosine(2503) in 23S rRNA + 5'-deoxyadenosine + L-methionine + 2 oxidized [2Fe-2S]-[ferredoxin] + S-adenosyl-L-homocysteine</text>
        <dbReference type="Rhea" id="RHEA:42916"/>
        <dbReference type="Rhea" id="RHEA-COMP:10000"/>
        <dbReference type="Rhea" id="RHEA-COMP:10001"/>
        <dbReference type="Rhea" id="RHEA-COMP:10152"/>
        <dbReference type="Rhea" id="RHEA-COMP:10282"/>
        <dbReference type="ChEBI" id="CHEBI:17319"/>
        <dbReference type="ChEBI" id="CHEBI:33737"/>
        <dbReference type="ChEBI" id="CHEBI:33738"/>
        <dbReference type="ChEBI" id="CHEBI:57844"/>
        <dbReference type="ChEBI" id="CHEBI:57856"/>
        <dbReference type="ChEBI" id="CHEBI:59789"/>
        <dbReference type="ChEBI" id="CHEBI:74411"/>
        <dbReference type="ChEBI" id="CHEBI:74497"/>
        <dbReference type="EC" id="2.1.1.192"/>
    </reaction>
</comment>
<dbReference type="GO" id="GO:0070040">
    <property type="term" value="F:rRNA (adenine(2503)-C2-)-methyltransferase activity"/>
    <property type="evidence" value="ECO:0007669"/>
    <property type="project" value="UniProtKB-UniRule"/>
</dbReference>
<dbReference type="EC" id="2.1.1.192" evidence="12"/>
<feature type="binding site" evidence="12">
    <location>
        <position position="279"/>
    </location>
    <ligand>
        <name>S-adenosyl-L-methionine</name>
        <dbReference type="ChEBI" id="CHEBI:59789"/>
    </ligand>
</feature>
<dbReference type="PROSITE" id="PS51918">
    <property type="entry name" value="RADICAL_SAM"/>
    <property type="match status" value="1"/>
</dbReference>
<proteinExistence type="inferred from homology"/>
<evidence type="ECO:0000256" key="8">
    <source>
        <dbReference type="ARBA" id="ARBA00022694"/>
    </source>
</evidence>
<dbReference type="Pfam" id="PF21016">
    <property type="entry name" value="RlmN_N"/>
    <property type="match status" value="1"/>
</dbReference>
<dbReference type="SFLD" id="SFLDF00275">
    <property type="entry name" value="adenosine_C2_methyltransferase"/>
    <property type="match status" value="1"/>
</dbReference>
<feature type="binding site" evidence="12">
    <location>
        <begin position="151"/>
        <end position="152"/>
    </location>
    <ligand>
        <name>S-adenosyl-L-methionine</name>
        <dbReference type="ChEBI" id="CHEBI:59789"/>
    </ligand>
</feature>
<dbReference type="InterPro" id="IPR013785">
    <property type="entry name" value="Aldolase_TIM"/>
</dbReference>
<dbReference type="KEGG" id="parq:DSM112329_02189"/>
<dbReference type="InterPro" id="IPR048641">
    <property type="entry name" value="RlmN_N"/>
</dbReference>
<evidence type="ECO:0000256" key="7">
    <source>
        <dbReference type="ARBA" id="ARBA00022691"/>
    </source>
</evidence>
<dbReference type="Gene3D" id="1.10.150.530">
    <property type="match status" value="1"/>
</dbReference>
<dbReference type="InterPro" id="IPR040072">
    <property type="entry name" value="Methyltransferase_A"/>
</dbReference>